<dbReference type="OrthoDB" id="6744at2157"/>
<name>A0A3A6QTL7_9EURY</name>
<organism evidence="3 4">
    <name type="scientific">Halonotius pteroides</name>
    <dbReference type="NCBI Taxonomy" id="268735"/>
    <lineage>
        <taxon>Archaea</taxon>
        <taxon>Methanobacteriati</taxon>
        <taxon>Methanobacteriota</taxon>
        <taxon>Stenosarchaea group</taxon>
        <taxon>Halobacteria</taxon>
        <taxon>Halobacteriales</taxon>
        <taxon>Haloferacaceae</taxon>
        <taxon>Halonotius</taxon>
    </lineage>
</organism>
<reference evidence="3 4" key="1">
    <citation type="submission" date="2018-06" db="EMBL/GenBank/DDBJ databases">
        <title>Halonotius sp. F13-13 a new haloarchaeeon isolated from a solar saltern from Isla Cristina, Huelva, Spain.</title>
        <authorList>
            <person name="Duran-Viseras A."/>
            <person name="Sanchez-Porro C."/>
            <person name="Ventosa A."/>
        </authorList>
    </citation>
    <scope>NUCLEOTIDE SEQUENCE [LARGE SCALE GENOMIC DNA]</scope>
    <source>
        <strain evidence="3 4">CECT 7525</strain>
    </source>
</reference>
<proteinExistence type="predicted"/>
<comment type="caution">
    <text evidence="3">The sequence shown here is derived from an EMBL/GenBank/DDBJ whole genome shotgun (WGS) entry which is preliminary data.</text>
</comment>
<dbReference type="EMBL" id="QMDW01000001">
    <property type="protein sequence ID" value="RJX51989.1"/>
    <property type="molecule type" value="Genomic_DNA"/>
</dbReference>
<evidence type="ECO:0000313" key="3">
    <source>
        <dbReference type="EMBL" id="RJX51989.1"/>
    </source>
</evidence>
<evidence type="ECO:0000259" key="2">
    <source>
        <dbReference type="Pfam" id="PF07995"/>
    </source>
</evidence>
<dbReference type="PANTHER" id="PTHR19328">
    <property type="entry name" value="HEDGEHOG-INTERACTING PROTEIN"/>
    <property type="match status" value="1"/>
</dbReference>
<evidence type="ECO:0000256" key="1">
    <source>
        <dbReference type="SAM" id="MobiDB-lite"/>
    </source>
</evidence>
<dbReference type="Proteomes" id="UP000281564">
    <property type="component" value="Unassembled WGS sequence"/>
</dbReference>
<dbReference type="InterPro" id="IPR011041">
    <property type="entry name" value="Quinoprot_gluc/sorb_DH_b-prop"/>
</dbReference>
<dbReference type="Gene3D" id="2.120.10.30">
    <property type="entry name" value="TolB, C-terminal domain"/>
    <property type="match status" value="1"/>
</dbReference>
<keyword evidence="4" id="KW-1185">Reference proteome</keyword>
<dbReference type="PROSITE" id="PS51257">
    <property type="entry name" value="PROKAR_LIPOPROTEIN"/>
    <property type="match status" value="1"/>
</dbReference>
<protein>
    <submittedName>
        <fullName evidence="3">PQQ-dependent sugar dehydrogenase</fullName>
    </submittedName>
</protein>
<evidence type="ECO:0000313" key="4">
    <source>
        <dbReference type="Proteomes" id="UP000281564"/>
    </source>
</evidence>
<accession>A0A3A6QTL7</accession>
<dbReference type="Pfam" id="PF07995">
    <property type="entry name" value="GSDH"/>
    <property type="match status" value="1"/>
</dbReference>
<feature type="compositionally biased region" description="Polar residues" evidence="1">
    <location>
        <begin position="76"/>
        <end position="89"/>
    </location>
</feature>
<dbReference type="RefSeq" id="WP_120082776.1">
    <property type="nucleotide sequence ID" value="NZ_QMDW01000001.1"/>
</dbReference>
<dbReference type="InterPro" id="IPR012938">
    <property type="entry name" value="Glc/Sorbosone_DH"/>
</dbReference>
<dbReference type="InterPro" id="IPR011042">
    <property type="entry name" value="6-blade_b-propeller_TolB-like"/>
</dbReference>
<dbReference type="SUPFAM" id="SSF50952">
    <property type="entry name" value="Soluble quinoprotein glucose dehydrogenase"/>
    <property type="match status" value="1"/>
</dbReference>
<dbReference type="PANTHER" id="PTHR19328:SF75">
    <property type="entry name" value="ALDOSE SUGAR DEHYDROGENASE YLII"/>
    <property type="match status" value="1"/>
</dbReference>
<dbReference type="AlphaFoldDB" id="A0A3A6QTL7"/>
<gene>
    <name evidence="3" type="ORF">DP106_01380</name>
</gene>
<feature type="region of interest" description="Disordered" evidence="1">
    <location>
        <begin position="73"/>
        <end position="92"/>
    </location>
</feature>
<feature type="domain" description="Glucose/Sorbosone dehydrogenase" evidence="2">
    <location>
        <begin position="43"/>
        <end position="389"/>
    </location>
</feature>
<sequence length="393" mass="42083">MWRRSYLSAVGAVGIGAVGGCLGGPAGESSRGDLAVETVVDGLTHPWGLAVGGPDGALWVTERDTGRLRRVDPDAGTTTAIDGTPTVDTAGQGGLLDVTWDPDGEWIYLTYVVANETGETTTRLGRGRLAGDGGWNAEGNSDRLIEFERLYTAEPFIDDNGHYGSRVAFGPEGYLYMTVGDRQFKNFGPDHVAQDRTNDLGTTLRLRPDGAIPSDNPFVGDAEARDAIYSYGHRNAQGLDVHPETGAIWESEFGESDGDEINRIERGGNYGWPVADEGCTYGTGQPIGVSHDDREDVIAPVFGWPCGEDGPAPSGMTFYDGDAFPEWQGDLFVGGLVTQRVVHLVVDGDEVREAEPLLADRQQRIRDVTVGRDGALYVAIDAGDAPIVRLRPA</sequence>